<dbReference type="Proteomes" id="UP000887013">
    <property type="component" value="Unassembled WGS sequence"/>
</dbReference>
<proteinExistence type="predicted"/>
<sequence length="120" mass="13744">MKSPLRIPNGARPPLHNISESLMLSLTPLQCFRKRCLINKNARCGCTRSYIPLIIQPHSFRPMNEILTDLESQTQVHEPRRKFQVKKCKLNKGPRDTLPPHIPSTLTSCSNVPQWTHPVL</sequence>
<gene>
    <name evidence="1" type="ORF">NPIL_108821</name>
</gene>
<name>A0A8X6QB92_NEPPI</name>
<protein>
    <submittedName>
        <fullName evidence="1">Uncharacterized protein</fullName>
    </submittedName>
</protein>
<dbReference type="EMBL" id="BMAW01124783">
    <property type="protein sequence ID" value="GFU09575.1"/>
    <property type="molecule type" value="Genomic_DNA"/>
</dbReference>
<evidence type="ECO:0000313" key="1">
    <source>
        <dbReference type="EMBL" id="GFU09575.1"/>
    </source>
</evidence>
<dbReference type="AlphaFoldDB" id="A0A8X6QB92"/>
<comment type="caution">
    <text evidence="1">The sequence shown here is derived from an EMBL/GenBank/DDBJ whole genome shotgun (WGS) entry which is preliminary data.</text>
</comment>
<accession>A0A8X6QB92</accession>
<organism evidence="1 2">
    <name type="scientific">Nephila pilipes</name>
    <name type="common">Giant wood spider</name>
    <name type="synonym">Nephila maculata</name>
    <dbReference type="NCBI Taxonomy" id="299642"/>
    <lineage>
        <taxon>Eukaryota</taxon>
        <taxon>Metazoa</taxon>
        <taxon>Ecdysozoa</taxon>
        <taxon>Arthropoda</taxon>
        <taxon>Chelicerata</taxon>
        <taxon>Arachnida</taxon>
        <taxon>Araneae</taxon>
        <taxon>Araneomorphae</taxon>
        <taxon>Entelegynae</taxon>
        <taxon>Araneoidea</taxon>
        <taxon>Nephilidae</taxon>
        <taxon>Nephila</taxon>
    </lineage>
</organism>
<evidence type="ECO:0000313" key="2">
    <source>
        <dbReference type="Proteomes" id="UP000887013"/>
    </source>
</evidence>
<reference evidence="1" key="1">
    <citation type="submission" date="2020-08" db="EMBL/GenBank/DDBJ databases">
        <title>Multicomponent nature underlies the extraordinary mechanical properties of spider dragline silk.</title>
        <authorList>
            <person name="Kono N."/>
            <person name="Nakamura H."/>
            <person name="Mori M."/>
            <person name="Yoshida Y."/>
            <person name="Ohtoshi R."/>
            <person name="Malay A.D."/>
            <person name="Moran D.A.P."/>
            <person name="Tomita M."/>
            <person name="Numata K."/>
            <person name="Arakawa K."/>
        </authorList>
    </citation>
    <scope>NUCLEOTIDE SEQUENCE</scope>
</reference>
<keyword evidence="2" id="KW-1185">Reference proteome</keyword>